<keyword evidence="3" id="KW-1185">Reference proteome</keyword>
<comment type="caution">
    <text evidence="2">The sequence shown here is derived from an EMBL/GenBank/DDBJ whole genome shotgun (WGS) entry which is preliminary data.</text>
</comment>
<feature type="region of interest" description="Disordered" evidence="1">
    <location>
        <begin position="1"/>
        <end position="36"/>
    </location>
</feature>
<protein>
    <recommendedName>
        <fullName evidence="4">CGCGG family rSAM-modified RiPP protein</fullName>
    </recommendedName>
</protein>
<reference evidence="2 3" key="1">
    <citation type="journal article" date="2014" name="PLoS Genet.">
        <title>Phylogenetically driven sequencing of extremely halophilic archaea reveals strategies for static and dynamic osmo-response.</title>
        <authorList>
            <person name="Becker E.A."/>
            <person name="Seitzer P.M."/>
            <person name="Tritt A."/>
            <person name="Larsen D."/>
            <person name="Krusor M."/>
            <person name="Yao A.I."/>
            <person name="Wu D."/>
            <person name="Madern D."/>
            <person name="Eisen J.A."/>
            <person name="Darling A.E."/>
            <person name="Facciotti M.T."/>
        </authorList>
    </citation>
    <scope>NUCLEOTIDE SEQUENCE [LARGE SCALE GENOMIC DNA]</scope>
    <source>
        <strain evidence="2 3">JCM 10989</strain>
    </source>
</reference>
<evidence type="ECO:0000313" key="3">
    <source>
        <dbReference type="Proteomes" id="UP000011519"/>
    </source>
</evidence>
<organism evidence="2 3">
    <name type="scientific">Natrialba hulunbeirensis JCM 10989</name>
    <dbReference type="NCBI Taxonomy" id="1227493"/>
    <lineage>
        <taxon>Archaea</taxon>
        <taxon>Methanobacteriati</taxon>
        <taxon>Methanobacteriota</taxon>
        <taxon>Stenosarchaea group</taxon>
        <taxon>Halobacteria</taxon>
        <taxon>Halobacteriales</taxon>
        <taxon>Natrialbaceae</taxon>
        <taxon>Natrialba</taxon>
    </lineage>
</organism>
<dbReference type="Proteomes" id="UP000011519">
    <property type="component" value="Unassembled WGS sequence"/>
</dbReference>
<dbReference type="EMBL" id="AOIM01000026">
    <property type="protein sequence ID" value="ELY91743.1"/>
    <property type="molecule type" value="Genomic_DNA"/>
</dbReference>
<dbReference type="RefSeq" id="WP_006653087.1">
    <property type="nucleotide sequence ID" value="NZ_AOIM01000026.1"/>
</dbReference>
<proteinExistence type="predicted"/>
<evidence type="ECO:0000256" key="1">
    <source>
        <dbReference type="SAM" id="MobiDB-lite"/>
    </source>
</evidence>
<dbReference type="PATRIC" id="fig|1227493.4.peg.1863"/>
<dbReference type="NCBIfam" id="TIGR03995">
    <property type="entry name" value="target_X_rSAM"/>
    <property type="match status" value="1"/>
</dbReference>
<dbReference type="OrthoDB" id="275377at2157"/>
<dbReference type="Pfam" id="PF26005">
    <property type="entry name" value="rSAM_target_put"/>
    <property type="match status" value="1"/>
</dbReference>
<evidence type="ECO:0000313" key="2">
    <source>
        <dbReference type="EMBL" id="ELY91743.1"/>
    </source>
</evidence>
<accession>M0A316</accession>
<dbReference type="AlphaFoldDB" id="M0A316"/>
<sequence length="108" mass="11959">MASTPTAYDRAREEATPVTDQIHEQSWSAPLEHPEHADDRELVVSQAIDAIEHTASGYHVNLVTHEAHGHPSEYLYDELAAAFDPAALEWEHVDQCGCGGHVVRVHVQ</sequence>
<evidence type="ECO:0008006" key="4">
    <source>
        <dbReference type="Google" id="ProtNLM"/>
    </source>
</evidence>
<gene>
    <name evidence="2" type="ORF">C483_09389</name>
</gene>
<name>M0A316_9EURY</name>
<dbReference type="InterPro" id="IPR023906">
    <property type="entry name" value="rSAM_target_put"/>
</dbReference>